<dbReference type="eggNOG" id="COG3119">
    <property type="taxonomic scope" value="Bacteria"/>
</dbReference>
<dbReference type="SUPFAM" id="SSF53649">
    <property type="entry name" value="Alkaline phosphatase-like"/>
    <property type="match status" value="1"/>
</dbReference>
<evidence type="ECO:0000313" key="5">
    <source>
        <dbReference type="Proteomes" id="UP000019402"/>
    </source>
</evidence>
<dbReference type="InterPro" id="IPR050738">
    <property type="entry name" value="Sulfatase"/>
</dbReference>
<dbReference type="STRING" id="869213.GCA_000517085_01638"/>
<dbReference type="PANTHER" id="PTHR42693:SF53">
    <property type="entry name" value="ENDO-4-O-SULFATASE"/>
    <property type="match status" value="1"/>
</dbReference>
<dbReference type="GO" id="GO:0004065">
    <property type="term" value="F:arylsulfatase activity"/>
    <property type="evidence" value="ECO:0007669"/>
    <property type="project" value="TreeGrafter"/>
</dbReference>
<comment type="similarity">
    <text evidence="1">Belongs to the sulfatase family.</text>
</comment>
<dbReference type="InterPro" id="IPR000917">
    <property type="entry name" value="Sulfatase_N"/>
</dbReference>
<dbReference type="Gene3D" id="3.40.720.10">
    <property type="entry name" value="Alkaline Phosphatase, subunit A"/>
    <property type="match status" value="1"/>
</dbReference>
<evidence type="ECO:0000256" key="2">
    <source>
        <dbReference type="ARBA" id="ARBA00022801"/>
    </source>
</evidence>
<gene>
    <name evidence="4" type="ORF">JCM21142_104322</name>
</gene>
<proteinExistence type="inferred from homology"/>
<dbReference type="InterPro" id="IPR017850">
    <property type="entry name" value="Alkaline_phosphatase_core_sf"/>
</dbReference>
<feature type="domain" description="Sulfatase N-terminal" evidence="3">
    <location>
        <begin position="26"/>
        <end position="338"/>
    </location>
</feature>
<keyword evidence="2" id="KW-0378">Hydrolase</keyword>
<evidence type="ECO:0000256" key="1">
    <source>
        <dbReference type="ARBA" id="ARBA00008779"/>
    </source>
</evidence>
<dbReference type="RefSeq" id="WP_044214249.1">
    <property type="nucleotide sequence ID" value="NZ_BAMD01000098.1"/>
</dbReference>
<dbReference type="Pfam" id="PF00884">
    <property type="entry name" value="Sulfatase"/>
    <property type="match status" value="1"/>
</dbReference>
<evidence type="ECO:0000313" key="4">
    <source>
        <dbReference type="EMBL" id="GAF05582.1"/>
    </source>
</evidence>
<accession>W7YB15</accession>
<dbReference type="PANTHER" id="PTHR42693">
    <property type="entry name" value="ARYLSULFATASE FAMILY MEMBER"/>
    <property type="match status" value="1"/>
</dbReference>
<comment type="caution">
    <text evidence="4">The sequence shown here is derived from an EMBL/GenBank/DDBJ whole genome shotgun (WGS) entry which is preliminary data.</text>
</comment>
<sequence length="467" mass="52421">MKRFLVLLLLAVPFLTINAIKKKTVPNVLIILSDDQGWGDVGFNGAKDIPTPNLDALAKDGIICSQGYASHPYCSPSRAGLLSGRYQHRFGHECNLPYDDAEADDGLPLNELMLSELFKKNDFQTCAIGKWHLGDSTDYWPNKRGFDDWYGFWGGGLSYWGVPKKGRGAMGGILRDGKPVPMSEITYLTDNFTEEAVNYIDEYTQKDKPFFMYLAYNAPHSPVHATKQYTDKVSHIEDGFRAAYAAMVVGMDEGVGKVIQKLKDAGEYENTIIFYYSDNGGATNGASNYPYRGHKGMLFEGGIRIPFSVTWKGKIPSGRVYEHAVSALDIFPTALAATRVKCPKSKNLDGVNLLPYFKGEIKSEPHQTLFWRYSDGAGYAVRHGKYKMVMSAYKNRFLLFDMEKDPYEHTNLAAEKPDVLKELQGLYAQWRKGTVPGLWTDPHAENISKEEAKRDAYIKRATSGEKR</sequence>
<protein>
    <submittedName>
        <fullName evidence="4">Arylsulfatase</fullName>
    </submittedName>
</protein>
<reference evidence="4 5" key="1">
    <citation type="journal article" date="2014" name="Genome Announc.">
        <title>Draft Genome Sequence of Cytophaga fermentans JCM 21142T, a Facultative Anaerobe Isolated from Marine Mud.</title>
        <authorList>
            <person name="Starns D."/>
            <person name="Oshima K."/>
            <person name="Suda W."/>
            <person name="Iino T."/>
            <person name="Yuki M."/>
            <person name="Inoue J."/>
            <person name="Kitamura K."/>
            <person name="Iida T."/>
            <person name="Darby A."/>
            <person name="Hattori M."/>
            <person name="Ohkuma M."/>
        </authorList>
    </citation>
    <scope>NUCLEOTIDE SEQUENCE [LARGE SCALE GENOMIC DNA]</scope>
    <source>
        <strain evidence="4 5">JCM 21142</strain>
    </source>
</reference>
<dbReference type="Gene3D" id="3.30.1120.10">
    <property type="match status" value="1"/>
</dbReference>
<evidence type="ECO:0000259" key="3">
    <source>
        <dbReference type="Pfam" id="PF00884"/>
    </source>
</evidence>
<organism evidence="4 5">
    <name type="scientific">Saccharicrinis fermentans DSM 9555 = JCM 21142</name>
    <dbReference type="NCBI Taxonomy" id="869213"/>
    <lineage>
        <taxon>Bacteria</taxon>
        <taxon>Pseudomonadati</taxon>
        <taxon>Bacteroidota</taxon>
        <taxon>Bacteroidia</taxon>
        <taxon>Marinilabiliales</taxon>
        <taxon>Marinilabiliaceae</taxon>
        <taxon>Saccharicrinis</taxon>
    </lineage>
</organism>
<name>W7YB15_9BACT</name>
<dbReference type="Proteomes" id="UP000019402">
    <property type="component" value="Unassembled WGS sequence"/>
</dbReference>
<dbReference type="AlphaFoldDB" id="W7YB15"/>
<dbReference type="OrthoDB" id="9765065at2"/>
<dbReference type="EMBL" id="BAMD01000098">
    <property type="protein sequence ID" value="GAF05582.1"/>
    <property type="molecule type" value="Genomic_DNA"/>
</dbReference>
<keyword evidence="5" id="KW-1185">Reference proteome</keyword>